<evidence type="ECO:0000256" key="1">
    <source>
        <dbReference type="SAM" id="MobiDB-lite"/>
    </source>
</evidence>
<dbReference type="AlphaFoldDB" id="A0A7Y2PBW4"/>
<gene>
    <name evidence="2" type="ORF">HKX06_10590</name>
</gene>
<comment type="caution">
    <text evidence="2">The sequence shown here is derived from an EMBL/GenBank/DDBJ whole genome shotgun (WGS) entry which is preliminary data.</text>
</comment>
<sequence>MAGGQVKDAAPLRGDHHRDGGDGGDQGARENQNTHHDHHDVCLLPYHIVRHINRAVTIGIFDQFRRYHRNNRMSRANAATLRWRFTAIKSCSLLRSSYVPPLFLSQWGLEQK</sequence>
<dbReference type="EMBL" id="JABEOU010000033">
    <property type="protein sequence ID" value="NNG57819.1"/>
    <property type="molecule type" value="Genomic_DNA"/>
</dbReference>
<accession>A0A7Y2PBW4</accession>
<evidence type="ECO:0000313" key="2">
    <source>
        <dbReference type="EMBL" id="NNG57819.1"/>
    </source>
</evidence>
<dbReference type="Proteomes" id="UP000550136">
    <property type="component" value="Unassembled WGS sequence"/>
</dbReference>
<reference evidence="2 3" key="1">
    <citation type="submission" date="2020-05" db="EMBL/GenBank/DDBJ databases">
        <title>Draft Genome Sequences of Sphingomonas sp. Isolated from the International Space Station.</title>
        <authorList>
            <person name="Bijlani S."/>
            <person name="Singh N.K."/>
            <person name="Mason C.E."/>
            <person name="Wang C.C."/>
            <person name="Venkateswaran K."/>
        </authorList>
    </citation>
    <scope>NUCLEOTIDE SEQUENCE [LARGE SCALE GENOMIC DNA]</scope>
    <source>
        <strain evidence="2 3">FKI-L5-BR-P1</strain>
    </source>
</reference>
<name>A0A7Y2PBW4_SPHPI</name>
<proteinExistence type="predicted"/>
<protein>
    <submittedName>
        <fullName evidence="2">Uncharacterized protein</fullName>
    </submittedName>
</protein>
<organism evidence="2 3">
    <name type="scientific">Sphingomonas paucimobilis</name>
    <name type="common">Pseudomonas paucimobilis</name>
    <dbReference type="NCBI Taxonomy" id="13689"/>
    <lineage>
        <taxon>Bacteria</taxon>
        <taxon>Pseudomonadati</taxon>
        <taxon>Pseudomonadota</taxon>
        <taxon>Alphaproteobacteria</taxon>
        <taxon>Sphingomonadales</taxon>
        <taxon>Sphingomonadaceae</taxon>
        <taxon>Sphingomonas</taxon>
    </lineage>
</organism>
<dbReference type="RefSeq" id="WP_164541261.1">
    <property type="nucleotide sequence ID" value="NZ_JABEOU010000033.1"/>
</dbReference>
<evidence type="ECO:0000313" key="3">
    <source>
        <dbReference type="Proteomes" id="UP000550136"/>
    </source>
</evidence>
<feature type="region of interest" description="Disordered" evidence="1">
    <location>
        <begin position="1"/>
        <end position="36"/>
    </location>
</feature>